<name>A0A978UR26_ZIZJJ</name>
<dbReference type="EMBL" id="JAEACU010000009">
    <property type="protein sequence ID" value="KAH7517331.1"/>
    <property type="molecule type" value="Genomic_DNA"/>
</dbReference>
<proteinExistence type="predicted"/>
<sequence length="157" mass="17878">MRLQVEVDTSQPLLMGFFQKTGKGSSWIQFAYERLADFCYNYGKLEHGKGTCTDHHYDSQSSGRNNYGPWLRAETDAYTLSHEGNYMRRVKLPRGEMLDTFTSEVNHDARNEAVDVSAGDNPRSEPVTEAMVEDEPTRTIQEENVLHEEALPNLNTS</sequence>
<accession>A0A978UR26</accession>
<comment type="caution">
    <text evidence="3">The sequence shown here is derived from an EMBL/GenBank/DDBJ whole genome shotgun (WGS) entry which is preliminary data.</text>
</comment>
<evidence type="ECO:0000256" key="1">
    <source>
        <dbReference type="SAM" id="MobiDB-lite"/>
    </source>
</evidence>
<feature type="region of interest" description="Disordered" evidence="1">
    <location>
        <begin position="116"/>
        <end position="137"/>
    </location>
</feature>
<evidence type="ECO:0000313" key="4">
    <source>
        <dbReference type="EMBL" id="KAH7517331.1"/>
    </source>
</evidence>
<dbReference type="Proteomes" id="UP000813462">
    <property type="component" value="Unassembled WGS sequence"/>
</dbReference>
<organism evidence="3 5">
    <name type="scientific">Ziziphus jujuba var. spinosa</name>
    <dbReference type="NCBI Taxonomy" id="714518"/>
    <lineage>
        <taxon>Eukaryota</taxon>
        <taxon>Viridiplantae</taxon>
        <taxon>Streptophyta</taxon>
        <taxon>Embryophyta</taxon>
        <taxon>Tracheophyta</taxon>
        <taxon>Spermatophyta</taxon>
        <taxon>Magnoliopsida</taxon>
        <taxon>eudicotyledons</taxon>
        <taxon>Gunneridae</taxon>
        <taxon>Pentapetalae</taxon>
        <taxon>rosids</taxon>
        <taxon>fabids</taxon>
        <taxon>Rosales</taxon>
        <taxon>Rhamnaceae</taxon>
        <taxon>Paliureae</taxon>
        <taxon>Ziziphus</taxon>
    </lineage>
</organism>
<dbReference type="InterPro" id="IPR025836">
    <property type="entry name" value="Zn_knuckle_CX2CX4HX4C"/>
</dbReference>
<evidence type="ECO:0000259" key="2">
    <source>
        <dbReference type="Pfam" id="PF14392"/>
    </source>
</evidence>
<dbReference type="EMBL" id="JAEACU010000009">
    <property type="protein sequence ID" value="KAH7517326.1"/>
    <property type="molecule type" value="Genomic_DNA"/>
</dbReference>
<evidence type="ECO:0000313" key="5">
    <source>
        <dbReference type="Proteomes" id="UP000813462"/>
    </source>
</evidence>
<dbReference type="AlphaFoldDB" id="A0A978UR26"/>
<evidence type="ECO:0000313" key="3">
    <source>
        <dbReference type="EMBL" id="KAH7517326.1"/>
    </source>
</evidence>
<gene>
    <name evidence="3" type="ORF">FEM48_Zijuj09G0051700</name>
    <name evidence="4" type="ORF">FEM48_Zijuj09G0052200</name>
</gene>
<reference evidence="3" key="1">
    <citation type="journal article" date="2021" name="Front. Plant Sci.">
        <title>Chromosome-Scale Genome Assembly for Chinese Sour Jujube and Insights Into Its Genome Evolution and Domestication Signature.</title>
        <authorList>
            <person name="Shen L.-Y."/>
            <person name="Luo H."/>
            <person name="Wang X.-L."/>
            <person name="Wang X.-M."/>
            <person name="Qiu X.-J."/>
            <person name="Liu H."/>
            <person name="Zhou S.-S."/>
            <person name="Jia K.-H."/>
            <person name="Nie S."/>
            <person name="Bao Y.-T."/>
            <person name="Zhang R.-G."/>
            <person name="Yun Q.-Z."/>
            <person name="Chai Y.-H."/>
            <person name="Lu J.-Y."/>
            <person name="Li Y."/>
            <person name="Zhao S.-W."/>
            <person name="Mao J.-F."/>
            <person name="Jia S.-G."/>
            <person name="Mao Y.-M."/>
        </authorList>
    </citation>
    <scope>NUCLEOTIDE SEQUENCE</scope>
    <source>
        <strain evidence="3">AT0</strain>
        <tissue evidence="3">Leaf</tissue>
    </source>
</reference>
<dbReference type="Pfam" id="PF14392">
    <property type="entry name" value="zf-CCHC_4"/>
    <property type="match status" value="1"/>
</dbReference>
<feature type="domain" description="Zinc knuckle CX2CX4HX4C" evidence="2">
    <location>
        <begin position="8"/>
        <end position="53"/>
    </location>
</feature>
<protein>
    <recommendedName>
        <fullName evidence="2">Zinc knuckle CX2CX4HX4C domain-containing protein</fullName>
    </recommendedName>
</protein>